<name>A0A1N7S8N8_9BURK</name>
<evidence type="ECO:0000313" key="2">
    <source>
        <dbReference type="EMBL" id="SIT43702.1"/>
    </source>
</evidence>
<keyword evidence="3" id="KW-1185">Reference proteome</keyword>
<feature type="compositionally biased region" description="Basic and acidic residues" evidence="1">
    <location>
        <begin position="107"/>
        <end position="126"/>
    </location>
</feature>
<evidence type="ECO:0000256" key="1">
    <source>
        <dbReference type="SAM" id="MobiDB-lite"/>
    </source>
</evidence>
<accession>A0A1N7S8N8</accession>
<dbReference type="AlphaFoldDB" id="A0A1N7S8N8"/>
<feature type="region of interest" description="Disordered" evidence="1">
    <location>
        <begin position="102"/>
        <end position="126"/>
    </location>
</feature>
<dbReference type="RefSeq" id="WP_087735901.1">
    <property type="nucleotide sequence ID" value="NZ_CYGY02000035.1"/>
</dbReference>
<protein>
    <submittedName>
        <fullName evidence="2">Uncharacterized protein</fullName>
    </submittedName>
</protein>
<evidence type="ECO:0000313" key="3">
    <source>
        <dbReference type="Proteomes" id="UP000195569"/>
    </source>
</evidence>
<comment type="caution">
    <text evidence="2">The sequence shown here is derived from an EMBL/GenBank/DDBJ whole genome shotgun (WGS) entry which is preliminary data.</text>
</comment>
<dbReference type="OrthoDB" id="8781362at2"/>
<dbReference type="Proteomes" id="UP000195569">
    <property type="component" value="Unassembled WGS sequence"/>
</dbReference>
<gene>
    <name evidence="2" type="ORF">BN2476_350246</name>
</gene>
<organism evidence="2 3">
    <name type="scientific">Paraburkholderia piptadeniae</name>
    <dbReference type="NCBI Taxonomy" id="1701573"/>
    <lineage>
        <taxon>Bacteria</taxon>
        <taxon>Pseudomonadati</taxon>
        <taxon>Pseudomonadota</taxon>
        <taxon>Betaproteobacteria</taxon>
        <taxon>Burkholderiales</taxon>
        <taxon>Burkholderiaceae</taxon>
        <taxon>Paraburkholderia</taxon>
    </lineage>
</organism>
<reference evidence="2" key="1">
    <citation type="submission" date="2016-12" db="EMBL/GenBank/DDBJ databases">
        <authorList>
            <person name="Moulin L."/>
        </authorList>
    </citation>
    <scope>NUCLEOTIDE SEQUENCE [LARGE SCALE GENOMIC DNA]</scope>
    <source>
        <strain evidence="2">STM 7183</strain>
    </source>
</reference>
<dbReference type="EMBL" id="CYGY02000035">
    <property type="protein sequence ID" value="SIT43702.1"/>
    <property type="molecule type" value="Genomic_DNA"/>
</dbReference>
<sequence>MTMRAKMMVMNVSANVTTDAGGNSVTNSEQLRFAAVGPNTAYNPDGTGDEDNTFSRWTPCASLDITIQNPALFGQFNVGDKYYVDFTPAGVAVVPTIATDADVGEAAEERAAEDRDNGDAARATEG</sequence>
<proteinExistence type="predicted"/>